<feature type="non-terminal residue" evidence="6">
    <location>
        <position position="298"/>
    </location>
</feature>
<evidence type="ECO:0000313" key="6">
    <source>
        <dbReference type="EMBL" id="VDM66820.1"/>
    </source>
</evidence>
<dbReference type="GO" id="GO:0005385">
    <property type="term" value="F:zinc ion transmembrane transporter activity"/>
    <property type="evidence" value="ECO:0007669"/>
    <property type="project" value="TreeGrafter"/>
</dbReference>
<evidence type="ECO:0000256" key="2">
    <source>
        <dbReference type="ARBA" id="ARBA00022692"/>
    </source>
</evidence>
<dbReference type="PANTHER" id="PTHR11040">
    <property type="entry name" value="ZINC/IRON TRANSPORTER"/>
    <property type="match status" value="1"/>
</dbReference>
<sequence length="298" mass="32866">MQFHISCFDVLGNCHSAKKVTLAINLPLFTRVASSCASSHNRDYVPSALDFLRFIFCHGPNRLQMHDHARWLDVLYPPSINAAPTIEASPPNAARDSLRALLLLTLFALTFASAMARMHTIIFICFSFEISYKIFLNFQLATVLRGEWARNHIASFISCIGGGVFLATCLLDLLPEALESYEKAGFESNFPVAEAAVAGGLLMVLAIEQVVLEMQDRGYLVSGHLHSHNNEDDRQLLAHSSSVTHEEDTNPTLGVCLLVLALSLHALFEGLSLAVITDATKLLEVAIKLISRFWLSLE</sequence>
<protein>
    <recommendedName>
        <fullName evidence="8">Zinc/iron permease</fullName>
    </recommendedName>
</protein>
<dbReference type="EMBL" id="UYYB01003817">
    <property type="protein sequence ID" value="VDM66820.1"/>
    <property type="molecule type" value="Genomic_DNA"/>
</dbReference>
<accession>A0A3P7I2D6</accession>
<gene>
    <name evidence="6" type="ORF">SVUK_LOCUS1818</name>
</gene>
<organism evidence="6 7">
    <name type="scientific">Strongylus vulgaris</name>
    <name type="common">Blood worm</name>
    <dbReference type="NCBI Taxonomy" id="40348"/>
    <lineage>
        <taxon>Eukaryota</taxon>
        <taxon>Metazoa</taxon>
        <taxon>Ecdysozoa</taxon>
        <taxon>Nematoda</taxon>
        <taxon>Chromadorea</taxon>
        <taxon>Rhabditida</taxon>
        <taxon>Rhabditina</taxon>
        <taxon>Rhabditomorpha</taxon>
        <taxon>Strongyloidea</taxon>
        <taxon>Strongylidae</taxon>
        <taxon>Strongylus</taxon>
    </lineage>
</organism>
<proteinExistence type="predicted"/>
<dbReference type="OrthoDB" id="448280at2759"/>
<feature type="transmembrane region" description="Helical" evidence="5">
    <location>
        <begin position="121"/>
        <end position="141"/>
    </location>
</feature>
<dbReference type="PANTHER" id="PTHR11040:SF140">
    <property type="entry name" value="ZRT (ZRT), IRT- (IRT-) LIKE PROTEIN TRANSPORTER"/>
    <property type="match status" value="1"/>
</dbReference>
<evidence type="ECO:0000256" key="1">
    <source>
        <dbReference type="ARBA" id="ARBA00004141"/>
    </source>
</evidence>
<keyword evidence="7" id="KW-1185">Reference proteome</keyword>
<keyword evidence="4 5" id="KW-0472">Membrane</keyword>
<dbReference type="Proteomes" id="UP000270094">
    <property type="component" value="Unassembled WGS sequence"/>
</dbReference>
<keyword evidence="3 5" id="KW-1133">Transmembrane helix</keyword>
<keyword evidence="2 5" id="KW-0812">Transmembrane</keyword>
<dbReference type="AlphaFoldDB" id="A0A3P7I2D6"/>
<evidence type="ECO:0008006" key="8">
    <source>
        <dbReference type="Google" id="ProtNLM"/>
    </source>
</evidence>
<reference evidence="6 7" key="1">
    <citation type="submission" date="2018-11" db="EMBL/GenBank/DDBJ databases">
        <authorList>
            <consortium name="Pathogen Informatics"/>
        </authorList>
    </citation>
    <scope>NUCLEOTIDE SEQUENCE [LARGE SCALE GENOMIC DNA]</scope>
</reference>
<comment type="subcellular location">
    <subcellularLocation>
        <location evidence="1">Membrane</location>
        <topology evidence="1">Multi-pass membrane protein</topology>
    </subcellularLocation>
</comment>
<evidence type="ECO:0000256" key="4">
    <source>
        <dbReference type="ARBA" id="ARBA00023136"/>
    </source>
</evidence>
<dbReference type="Pfam" id="PF02535">
    <property type="entry name" value="Zip"/>
    <property type="match status" value="1"/>
</dbReference>
<name>A0A3P7I2D6_STRVU</name>
<dbReference type="InterPro" id="IPR003689">
    <property type="entry name" value="ZIP"/>
</dbReference>
<evidence type="ECO:0000256" key="3">
    <source>
        <dbReference type="ARBA" id="ARBA00022989"/>
    </source>
</evidence>
<evidence type="ECO:0000313" key="7">
    <source>
        <dbReference type="Proteomes" id="UP000270094"/>
    </source>
</evidence>
<feature type="transmembrane region" description="Helical" evidence="5">
    <location>
        <begin position="153"/>
        <end position="175"/>
    </location>
</feature>
<evidence type="ECO:0000256" key="5">
    <source>
        <dbReference type="SAM" id="Phobius"/>
    </source>
</evidence>
<feature type="transmembrane region" description="Helical" evidence="5">
    <location>
        <begin position="195"/>
        <end position="212"/>
    </location>
</feature>
<dbReference type="GO" id="GO:0005886">
    <property type="term" value="C:plasma membrane"/>
    <property type="evidence" value="ECO:0007669"/>
    <property type="project" value="TreeGrafter"/>
</dbReference>